<comment type="caution">
    <text evidence="2">The sequence shown here is derived from an EMBL/GenBank/DDBJ whole genome shotgun (WGS) entry which is preliminary data.</text>
</comment>
<feature type="domain" description="Ice-binding protein C-terminal" evidence="1">
    <location>
        <begin position="164"/>
        <end position="182"/>
    </location>
</feature>
<evidence type="ECO:0000313" key="2">
    <source>
        <dbReference type="EMBL" id="GCA78917.1"/>
    </source>
</evidence>
<name>A0A5A5S0T6_MICAE</name>
<dbReference type="InterPro" id="IPR013424">
    <property type="entry name" value="Ice-binding_C"/>
</dbReference>
<dbReference type="NCBIfam" id="TIGR04155">
    <property type="entry name" value="cyano_PEP"/>
    <property type="match status" value="1"/>
</dbReference>
<reference evidence="2 3" key="1">
    <citation type="submission" date="2018-09" db="EMBL/GenBank/DDBJ databases">
        <title>Evolutionary history of phycoerythrin pigmentation in the water bloom-forming cyanobacterium Microcystis aeruginosa.</title>
        <authorList>
            <person name="Tanabe Y."/>
            <person name="Tanabe Y."/>
            <person name="Yamaguchi H."/>
        </authorList>
    </citation>
    <scope>NUCLEOTIDE SEQUENCE [LARGE SCALE GENOMIC DNA]</scope>
    <source>
        <strain evidence="2 3">NIES-2521</strain>
    </source>
</reference>
<dbReference type="InterPro" id="IPR026374">
    <property type="entry name" value="Cyano_PEP"/>
</dbReference>
<protein>
    <recommendedName>
        <fullName evidence="1">Ice-binding protein C-terminal domain-containing protein</fullName>
    </recommendedName>
</protein>
<accession>A0A5A5S0T6</accession>
<evidence type="ECO:0000259" key="1">
    <source>
        <dbReference type="Pfam" id="PF07589"/>
    </source>
</evidence>
<proteinExistence type="predicted"/>
<evidence type="ECO:0000313" key="3">
    <source>
        <dbReference type="Proteomes" id="UP000324689"/>
    </source>
</evidence>
<gene>
    <name evidence="2" type="ORF">MiTs_00904</name>
</gene>
<dbReference type="RefSeq" id="WP_253852284.1">
    <property type="nucleotide sequence ID" value="NZ_BHVQ01000007.1"/>
</dbReference>
<dbReference type="AlphaFoldDB" id="A0A5A5S0T6"/>
<dbReference type="Proteomes" id="UP000324689">
    <property type="component" value="Unassembled WGS sequence"/>
</dbReference>
<dbReference type="EMBL" id="BHVQ01000007">
    <property type="protein sequence ID" value="GCA78917.1"/>
    <property type="molecule type" value="Genomic_DNA"/>
</dbReference>
<dbReference type="NCBIfam" id="TIGR02595">
    <property type="entry name" value="PEP_CTERM"/>
    <property type="match status" value="1"/>
</dbReference>
<dbReference type="Pfam" id="PF07589">
    <property type="entry name" value="PEP-CTERM"/>
    <property type="match status" value="1"/>
</dbReference>
<organism evidence="2 3">
    <name type="scientific">Microcystis aeruginosa NIES-2521</name>
    <dbReference type="NCBI Taxonomy" id="2303983"/>
    <lineage>
        <taxon>Bacteria</taxon>
        <taxon>Bacillati</taxon>
        <taxon>Cyanobacteriota</taxon>
        <taxon>Cyanophyceae</taxon>
        <taxon>Oscillatoriophycideae</taxon>
        <taxon>Chroococcales</taxon>
        <taxon>Microcystaceae</taxon>
        <taxon>Microcystis</taxon>
    </lineage>
</organism>
<sequence>MNFTTNFKSISLAGVVFAGTVSAIAVLTVLPASAASFNFFQGGYSEGATVTGMFTGEDLDNDGLIDSFSGEVTDYMMSFSGNSLVPAFSHGLPDFYGLVYVLGSDIGNVFDSDGIASSNGTTFYGASGGTKLYPVDPSLQFSGGKVGTFAGALDTTTEFVTVNTVPEPSTVLGLGLLGLGALVKRQLTPKPDSDKA</sequence>